<dbReference type="KEGG" id="nta:107777135"/>
<dbReference type="OrthoDB" id="1303669at2759"/>
<gene>
    <name evidence="2" type="primary">LOC107777135</name>
</gene>
<dbReference type="PANTHER" id="PTHR33240">
    <property type="entry name" value="OS08G0508500 PROTEIN"/>
    <property type="match status" value="1"/>
</dbReference>
<name>A0A1S3YKH8_TOBAC</name>
<feature type="region of interest" description="Disordered" evidence="1">
    <location>
        <begin position="180"/>
        <end position="236"/>
    </location>
</feature>
<evidence type="ECO:0000256" key="1">
    <source>
        <dbReference type="SAM" id="MobiDB-lite"/>
    </source>
</evidence>
<dbReference type="AlphaFoldDB" id="A0A1S3YKH8"/>
<sequence>MKELGISTEELSENRLMIQGFNQGGQRAIGAIKLEITMGDMQSTACMYVIDAKTSYNLLLGRPWIHENKVVPSTYYQCLKYNKDGVEKKIVADDKPFVEAEAYFADTKFYLKNHIVKGVKVDDIMKAKDDNIVSKRVEVASGEDKVTIEAYQVSKAHKHNAATACKKIAPLFRYVPKVKKDEGEPSSLQKEAGYDPNEPSKLGKLPPEATKKANTMKNKEHVAKQSRKGLGYKQPPPVRISIRRASSNYITMEDEHVDPNKRPSVFDRLGEPTTRTSVFERLGPLKRKKNKSQRNYEKIRRPLPSRVQSISKECQSLIPSRVRRQSELLISYGEVLKVKTRTVIHTRERDVDEKNVGSAYHITANEEQYTSFLRKVDENLGDASLCGHISFNDGDPQEDEDIEDALSELEEGIKMTVDALKEVNLGTAEDSRPTYVSALLTTYEEITYVELLKEYRDVFAWSYKEMPGLDPKVAVHHLAVKKGARLVKQAQRCFRPELIPSIEVEANKLIEAGFIQEIK</sequence>
<accession>A0A1S3YKH8</accession>
<evidence type="ECO:0000313" key="2">
    <source>
        <dbReference type="RefSeq" id="XP_016452610.1"/>
    </source>
</evidence>
<protein>
    <submittedName>
        <fullName evidence="2">Uncharacterized protein</fullName>
    </submittedName>
</protein>
<proteinExistence type="predicted"/>
<dbReference type="OMA" id="DIVCRHE"/>
<dbReference type="PaxDb" id="4097-A0A1S3YKH8"/>
<reference evidence="2" key="1">
    <citation type="submission" date="2025-08" db="UniProtKB">
        <authorList>
            <consortium name="RefSeq"/>
        </authorList>
    </citation>
    <scope>IDENTIFICATION</scope>
</reference>
<organism evidence="2">
    <name type="scientific">Nicotiana tabacum</name>
    <name type="common">Common tobacco</name>
    <dbReference type="NCBI Taxonomy" id="4097"/>
    <lineage>
        <taxon>Eukaryota</taxon>
        <taxon>Viridiplantae</taxon>
        <taxon>Streptophyta</taxon>
        <taxon>Embryophyta</taxon>
        <taxon>Tracheophyta</taxon>
        <taxon>Spermatophyta</taxon>
        <taxon>Magnoliopsida</taxon>
        <taxon>eudicotyledons</taxon>
        <taxon>Gunneridae</taxon>
        <taxon>Pentapetalae</taxon>
        <taxon>asterids</taxon>
        <taxon>lamiids</taxon>
        <taxon>Solanales</taxon>
        <taxon>Solanaceae</taxon>
        <taxon>Nicotianoideae</taxon>
        <taxon>Nicotianeae</taxon>
        <taxon>Nicotiana</taxon>
    </lineage>
</organism>
<dbReference type="PANTHER" id="PTHR33240:SF8">
    <property type="entry name" value="OS03G0439900 PROTEIN"/>
    <property type="match status" value="1"/>
</dbReference>
<dbReference type="RefSeq" id="XP_016452610.1">
    <property type="nucleotide sequence ID" value="XM_016597124.1"/>
</dbReference>